<feature type="domain" description="TonB C-terminal" evidence="10">
    <location>
        <begin position="132"/>
        <end position="224"/>
    </location>
</feature>
<keyword evidence="7" id="KW-0653">Protein transport</keyword>
<dbReference type="SUPFAM" id="SSF74653">
    <property type="entry name" value="TolA/TonB C-terminal domain"/>
    <property type="match status" value="1"/>
</dbReference>
<dbReference type="EMBL" id="CP060820">
    <property type="protein sequence ID" value="QNP40231.1"/>
    <property type="molecule type" value="Genomic_DNA"/>
</dbReference>
<dbReference type="GO" id="GO:0015031">
    <property type="term" value="P:protein transport"/>
    <property type="evidence" value="ECO:0007669"/>
    <property type="project" value="UniProtKB-KW"/>
</dbReference>
<keyword evidence="12" id="KW-1185">Reference proteome</keyword>
<evidence type="ECO:0000256" key="6">
    <source>
        <dbReference type="ARBA" id="ARBA00022692"/>
    </source>
</evidence>
<dbReference type="PROSITE" id="PS52015">
    <property type="entry name" value="TONB_CTD"/>
    <property type="match status" value="1"/>
</dbReference>
<evidence type="ECO:0000256" key="2">
    <source>
        <dbReference type="ARBA" id="ARBA00006555"/>
    </source>
</evidence>
<evidence type="ECO:0000313" key="12">
    <source>
        <dbReference type="Proteomes" id="UP000516018"/>
    </source>
</evidence>
<evidence type="ECO:0000256" key="3">
    <source>
        <dbReference type="ARBA" id="ARBA00022448"/>
    </source>
</evidence>
<dbReference type="PANTHER" id="PTHR33446:SF2">
    <property type="entry name" value="PROTEIN TONB"/>
    <property type="match status" value="1"/>
</dbReference>
<keyword evidence="3" id="KW-0813">Transport</keyword>
<evidence type="ECO:0000256" key="1">
    <source>
        <dbReference type="ARBA" id="ARBA00004383"/>
    </source>
</evidence>
<accession>A0A7H0FW15</accession>
<comment type="similarity">
    <text evidence="2">Belongs to the TonB family.</text>
</comment>
<evidence type="ECO:0000256" key="7">
    <source>
        <dbReference type="ARBA" id="ARBA00022927"/>
    </source>
</evidence>
<dbReference type="InterPro" id="IPR037682">
    <property type="entry name" value="TonB_C"/>
</dbReference>
<keyword evidence="6" id="KW-0812">Transmembrane</keyword>
<dbReference type="RefSeq" id="WP_187711673.1">
    <property type="nucleotide sequence ID" value="NZ_CP060820.1"/>
</dbReference>
<dbReference type="Pfam" id="PF03544">
    <property type="entry name" value="TonB_C"/>
    <property type="match status" value="1"/>
</dbReference>
<reference evidence="11 12" key="1">
    <citation type="submission" date="2020-08" db="EMBL/GenBank/DDBJ databases">
        <title>Lysobacter sp. II4 sp. nov., isolated from soil.</title>
        <authorList>
            <person name="Woo C.Y."/>
            <person name="Kim J."/>
        </authorList>
    </citation>
    <scope>NUCLEOTIDE SEQUENCE [LARGE SCALE GENOMIC DNA]</scope>
    <source>
        <strain evidence="11 12">II4</strain>
    </source>
</reference>
<evidence type="ECO:0000259" key="10">
    <source>
        <dbReference type="PROSITE" id="PS52015"/>
    </source>
</evidence>
<dbReference type="GO" id="GO:0055085">
    <property type="term" value="P:transmembrane transport"/>
    <property type="evidence" value="ECO:0007669"/>
    <property type="project" value="InterPro"/>
</dbReference>
<dbReference type="NCBIfam" id="TIGR01352">
    <property type="entry name" value="tonB_Cterm"/>
    <property type="match status" value="1"/>
</dbReference>
<dbReference type="KEGG" id="lsx:H8B22_12150"/>
<keyword evidence="5" id="KW-0997">Cell inner membrane</keyword>
<dbReference type="InterPro" id="IPR006260">
    <property type="entry name" value="TonB/TolA_C"/>
</dbReference>
<protein>
    <submittedName>
        <fullName evidence="11">Energy transducer TonB</fullName>
    </submittedName>
</protein>
<dbReference type="Gene3D" id="3.30.1150.10">
    <property type="match status" value="1"/>
</dbReference>
<gene>
    <name evidence="11" type="ORF">H8B22_12150</name>
</gene>
<evidence type="ECO:0000256" key="9">
    <source>
        <dbReference type="ARBA" id="ARBA00023136"/>
    </source>
</evidence>
<dbReference type="GO" id="GO:0098797">
    <property type="term" value="C:plasma membrane protein complex"/>
    <property type="evidence" value="ECO:0007669"/>
    <property type="project" value="TreeGrafter"/>
</dbReference>
<organism evidence="11 12">
    <name type="scientific">Agrilutibacter terrestris</name>
    <dbReference type="NCBI Taxonomy" id="2865112"/>
    <lineage>
        <taxon>Bacteria</taxon>
        <taxon>Pseudomonadati</taxon>
        <taxon>Pseudomonadota</taxon>
        <taxon>Gammaproteobacteria</taxon>
        <taxon>Lysobacterales</taxon>
        <taxon>Lysobacteraceae</taxon>
        <taxon>Agrilutibacter</taxon>
    </lineage>
</organism>
<name>A0A7H0FW15_9GAMM</name>
<dbReference type="InterPro" id="IPR051045">
    <property type="entry name" value="TonB-dependent_transducer"/>
</dbReference>
<dbReference type="AlphaFoldDB" id="A0A7H0FW15"/>
<dbReference type="PANTHER" id="PTHR33446">
    <property type="entry name" value="PROTEIN TONB-RELATED"/>
    <property type="match status" value="1"/>
</dbReference>
<keyword evidence="4" id="KW-1003">Cell membrane</keyword>
<dbReference type="GO" id="GO:0031992">
    <property type="term" value="F:energy transducer activity"/>
    <property type="evidence" value="ECO:0007669"/>
    <property type="project" value="TreeGrafter"/>
</dbReference>
<evidence type="ECO:0000313" key="11">
    <source>
        <dbReference type="EMBL" id="QNP40231.1"/>
    </source>
</evidence>
<keyword evidence="8" id="KW-1133">Transmembrane helix</keyword>
<sequence>MVQSHALRTQRFHFGKLDFTRICGEAGAFAINGAALLLLLAPLNMPVAPPAEPQAIYDYMPVKPKDNPKPPEPPKQVEVVKRTSPAPAVLPQKIEVPQPPVFEHAQEGDTQAPPEQVAKVDPGLGNSITKPLVGASLEYETAPAPRYPIEALRQSLTGTVTLRVLVDVDGRPIDVQIAQSSGHRVLDAAARKQVLAKWRFRPAMQDGHAVQAIGLVPVVFDLDR</sequence>
<keyword evidence="9" id="KW-0472">Membrane</keyword>
<evidence type="ECO:0000256" key="5">
    <source>
        <dbReference type="ARBA" id="ARBA00022519"/>
    </source>
</evidence>
<evidence type="ECO:0000256" key="8">
    <source>
        <dbReference type="ARBA" id="ARBA00022989"/>
    </source>
</evidence>
<evidence type="ECO:0000256" key="4">
    <source>
        <dbReference type="ARBA" id="ARBA00022475"/>
    </source>
</evidence>
<proteinExistence type="inferred from homology"/>
<dbReference type="Proteomes" id="UP000516018">
    <property type="component" value="Chromosome"/>
</dbReference>
<comment type="subcellular location">
    <subcellularLocation>
        <location evidence="1">Cell inner membrane</location>
        <topology evidence="1">Single-pass membrane protein</topology>
        <orientation evidence="1">Periplasmic side</orientation>
    </subcellularLocation>
</comment>